<name>A0A7G7GE75_9BACT</name>
<sequence length="226" mass="26571">MFELFKKSRWKIEGAALNFFHSIFCQLPIKYEFLLQGLHKGLYKSYFINYAMPKNNYAIGFDPSQSDKEVIKGLRFKLNNIQIIENERPLKFDLIVFDGLWSGFEFEKNILHLKDHQIDTSKLEEIKILNNELSSLIGDLKSDKLDLYDLSDIEVDNKEFYQIKDLEDGNYLCIDRSGKVYGLFHDPFEVELISSSLRKFVGEVNSGEFDIDNYLRLKRQVDNKKL</sequence>
<organism evidence="1 2">
    <name type="scientific">Adhaeribacter swui</name>
    <dbReference type="NCBI Taxonomy" id="2086471"/>
    <lineage>
        <taxon>Bacteria</taxon>
        <taxon>Pseudomonadati</taxon>
        <taxon>Bacteroidota</taxon>
        <taxon>Cytophagia</taxon>
        <taxon>Cytophagales</taxon>
        <taxon>Hymenobacteraceae</taxon>
        <taxon>Adhaeribacter</taxon>
    </lineage>
</organism>
<accession>A0A7G7GE75</accession>
<dbReference type="Proteomes" id="UP000515237">
    <property type="component" value="Chromosome"/>
</dbReference>
<protein>
    <submittedName>
        <fullName evidence="1">Uncharacterized protein</fullName>
    </submittedName>
</protein>
<keyword evidence="2" id="KW-1185">Reference proteome</keyword>
<evidence type="ECO:0000313" key="1">
    <source>
        <dbReference type="EMBL" id="QNF35459.1"/>
    </source>
</evidence>
<reference evidence="1 2" key="1">
    <citation type="journal article" date="2018" name="Int. J. Syst. Evol. Microbiol.">
        <title>Adhaeribacter swui sp. nov., isolated from wet mud.</title>
        <authorList>
            <person name="Kim D.U."/>
            <person name="Kim K.W."/>
            <person name="Kang M.S."/>
            <person name="Kim J.Y."/>
            <person name="Jang J.H."/>
            <person name="Kim M.K."/>
        </authorList>
    </citation>
    <scope>NUCLEOTIDE SEQUENCE [LARGE SCALE GENOMIC DNA]</scope>
    <source>
        <strain evidence="1 2">KCTC 52873</strain>
    </source>
</reference>
<proteinExistence type="predicted"/>
<dbReference type="EMBL" id="CP055156">
    <property type="protein sequence ID" value="QNF35459.1"/>
    <property type="molecule type" value="Genomic_DNA"/>
</dbReference>
<dbReference type="AlphaFoldDB" id="A0A7G7GE75"/>
<dbReference type="RefSeq" id="WP_185271950.1">
    <property type="nucleotide sequence ID" value="NZ_CP055156.1"/>
</dbReference>
<evidence type="ECO:0000313" key="2">
    <source>
        <dbReference type="Proteomes" id="UP000515237"/>
    </source>
</evidence>
<gene>
    <name evidence="1" type="ORF">HUW51_23125</name>
</gene>
<dbReference type="KEGG" id="aswu:HUW51_23125"/>